<evidence type="ECO:0000313" key="11">
    <source>
        <dbReference type="EMBL" id="THU94408.1"/>
    </source>
</evidence>
<dbReference type="PANTHER" id="PTHR45671">
    <property type="entry name" value="SOLUTE CARRIER FAMILY 25 (MITOCHONDRIAL CARRIER PHOSPHATE CARRIER), MEMBER 3, LIKE-RELATED-RELATED"/>
    <property type="match status" value="1"/>
</dbReference>
<evidence type="ECO:0000256" key="3">
    <source>
        <dbReference type="ARBA" id="ARBA00022448"/>
    </source>
</evidence>
<name>A0A4S8LYV5_DENBC</name>
<dbReference type="GO" id="GO:1990547">
    <property type="term" value="P:mitochondrial phosphate ion transmembrane transport"/>
    <property type="evidence" value="ECO:0007669"/>
    <property type="project" value="InterPro"/>
</dbReference>
<reference evidence="11 12" key="1">
    <citation type="journal article" date="2019" name="Nat. Ecol. Evol.">
        <title>Megaphylogeny resolves global patterns of mushroom evolution.</title>
        <authorList>
            <person name="Varga T."/>
            <person name="Krizsan K."/>
            <person name="Foldi C."/>
            <person name="Dima B."/>
            <person name="Sanchez-Garcia M."/>
            <person name="Sanchez-Ramirez S."/>
            <person name="Szollosi G.J."/>
            <person name="Szarkandi J.G."/>
            <person name="Papp V."/>
            <person name="Albert L."/>
            <person name="Andreopoulos W."/>
            <person name="Angelini C."/>
            <person name="Antonin V."/>
            <person name="Barry K.W."/>
            <person name="Bougher N.L."/>
            <person name="Buchanan P."/>
            <person name="Buyck B."/>
            <person name="Bense V."/>
            <person name="Catcheside P."/>
            <person name="Chovatia M."/>
            <person name="Cooper J."/>
            <person name="Damon W."/>
            <person name="Desjardin D."/>
            <person name="Finy P."/>
            <person name="Geml J."/>
            <person name="Haridas S."/>
            <person name="Hughes K."/>
            <person name="Justo A."/>
            <person name="Karasinski D."/>
            <person name="Kautmanova I."/>
            <person name="Kiss B."/>
            <person name="Kocsube S."/>
            <person name="Kotiranta H."/>
            <person name="LaButti K.M."/>
            <person name="Lechner B.E."/>
            <person name="Liimatainen K."/>
            <person name="Lipzen A."/>
            <person name="Lukacs Z."/>
            <person name="Mihaltcheva S."/>
            <person name="Morgado L.N."/>
            <person name="Niskanen T."/>
            <person name="Noordeloos M.E."/>
            <person name="Ohm R.A."/>
            <person name="Ortiz-Santana B."/>
            <person name="Ovrebo C."/>
            <person name="Racz N."/>
            <person name="Riley R."/>
            <person name="Savchenko A."/>
            <person name="Shiryaev A."/>
            <person name="Soop K."/>
            <person name="Spirin V."/>
            <person name="Szebenyi C."/>
            <person name="Tomsovsky M."/>
            <person name="Tulloss R.E."/>
            <person name="Uehling J."/>
            <person name="Grigoriev I.V."/>
            <person name="Vagvolgyi C."/>
            <person name="Papp T."/>
            <person name="Martin F.M."/>
            <person name="Miettinen O."/>
            <person name="Hibbett D.S."/>
            <person name="Nagy L.G."/>
        </authorList>
    </citation>
    <scope>NUCLEOTIDE SEQUENCE [LARGE SCALE GENOMIC DNA]</scope>
    <source>
        <strain evidence="11 12">CBS 962.96</strain>
    </source>
</reference>
<keyword evidence="9 10" id="KW-0472">Membrane</keyword>
<proteinExistence type="inferred from homology"/>
<comment type="similarity">
    <text evidence="2">Belongs to the mitochondrial carrier (TC 2.A.29) family.</text>
</comment>
<evidence type="ECO:0000313" key="12">
    <source>
        <dbReference type="Proteomes" id="UP000297245"/>
    </source>
</evidence>
<gene>
    <name evidence="11" type="ORF">K435DRAFT_900160</name>
</gene>
<evidence type="ECO:0000256" key="8">
    <source>
        <dbReference type="ARBA" id="ARBA00023128"/>
    </source>
</evidence>
<evidence type="ECO:0000256" key="4">
    <source>
        <dbReference type="ARBA" id="ARBA00022692"/>
    </source>
</evidence>
<evidence type="ECO:0000256" key="6">
    <source>
        <dbReference type="ARBA" id="ARBA00022792"/>
    </source>
</evidence>
<keyword evidence="4 10" id="KW-0812">Transmembrane</keyword>
<accession>A0A4S8LYV5</accession>
<dbReference type="EMBL" id="ML179224">
    <property type="protein sequence ID" value="THU94408.1"/>
    <property type="molecule type" value="Genomic_DNA"/>
</dbReference>
<keyword evidence="5" id="KW-0677">Repeat</keyword>
<evidence type="ECO:0000256" key="1">
    <source>
        <dbReference type="ARBA" id="ARBA00004448"/>
    </source>
</evidence>
<keyword evidence="12" id="KW-1185">Reference proteome</keyword>
<dbReference type="OrthoDB" id="427452at2759"/>
<dbReference type="SUPFAM" id="SSF103506">
    <property type="entry name" value="Mitochondrial carrier"/>
    <property type="match status" value="1"/>
</dbReference>
<dbReference type="InterPro" id="IPR023395">
    <property type="entry name" value="MCP_dom_sf"/>
</dbReference>
<evidence type="ECO:0000256" key="9">
    <source>
        <dbReference type="ARBA" id="ARBA00023136"/>
    </source>
</evidence>
<keyword evidence="7 10" id="KW-1133">Transmembrane helix</keyword>
<keyword evidence="8" id="KW-0496">Mitochondrion</keyword>
<dbReference type="InterPro" id="IPR044677">
    <property type="entry name" value="SLC25A3/Pic2/Mir1-like"/>
</dbReference>
<comment type="subcellular location">
    <subcellularLocation>
        <location evidence="1">Mitochondrion inner membrane</location>
        <topology evidence="1">Multi-pass membrane protein</topology>
    </subcellularLocation>
</comment>
<keyword evidence="6" id="KW-0999">Mitochondrion inner membrane</keyword>
<keyword evidence="3" id="KW-0813">Transport</keyword>
<evidence type="ECO:0000256" key="10">
    <source>
        <dbReference type="SAM" id="Phobius"/>
    </source>
</evidence>
<evidence type="ECO:0000256" key="2">
    <source>
        <dbReference type="ARBA" id="ARBA00006375"/>
    </source>
</evidence>
<dbReference type="GO" id="GO:0005315">
    <property type="term" value="F:phosphate transmembrane transporter activity"/>
    <property type="evidence" value="ECO:0007669"/>
    <property type="project" value="InterPro"/>
</dbReference>
<dbReference type="Proteomes" id="UP000297245">
    <property type="component" value="Unassembled WGS sequence"/>
</dbReference>
<dbReference type="Gene3D" id="1.50.40.10">
    <property type="entry name" value="Mitochondrial carrier domain"/>
    <property type="match status" value="1"/>
</dbReference>
<protein>
    <submittedName>
        <fullName evidence="11">Mitochondrial carrier</fullName>
    </submittedName>
</protein>
<dbReference type="PANTHER" id="PTHR45671:SF10">
    <property type="entry name" value="SOLUTE CARRIER FAMILY 25 MEMBER 3"/>
    <property type="match status" value="1"/>
</dbReference>
<dbReference type="AlphaFoldDB" id="A0A4S8LYV5"/>
<dbReference type="GO" id="GO:0005743">
    <property type="term" value="C:mitochondrial inner membrane"/>
    <property type="evidence" value="ECO:0007669"/>
    <property type="project" value="UniProtKB-SubCell"/>
</dbReference>
<sequence length="218" mass="23948">MTSVPPRWDARYPTHTLTKYVKCMVNPIRASGLIKEEGTTGVLKGVGPTLVGYSFQWIYMTHLAGEEISTVADVAHCPFEMTKVKVQTSPSGTFPTIGSSVPLWSRQIPYMMAKFYFFEKTVQLIYTHVFTEHKDNYSKPTQLGITFASGYIAGVLSVLVSQPADSLVSLQGRAGNKGKLMTKGLGARIIMFGTLTGFQWWIYDTCKNIAGIGTTGGK</sequence>
<organism evidence="11 12">
    <name type="scientific">Dendrothele bispora (strain CBS 962.96)</name>
    <dbReference type="NCBI Taxonomy" id="1314807"/>
    <lineage>
        <taxon>Eukaryota</taxon>
        <taxon>Fungi</taxon>
        <taxon>Dikarya</taxon>
        <taxon>Basidiomycota</taxon>
        <taxon>Agaricomycotina</taxon>
        <taxon>Agaricomycetes</taxon>
        <taxon>Agaricomycetidae</taxon>
        <taxon>Agaricales</taxon>
        <taxon>Agaricales incertae sedis</taxon>
        <taxon>Dendrothele</taxon>
    </lineage>
</organism>
<evidence type="ECO:0000256" key="5">
    <source>
        <dbReference type="ARBA" id="ARBA00022737"/>
    </source>
</evidence>
<evidence type="ECO:0000256" key="7">
    <source>
        <dbReference type="ARBA" id="ARBA00022989"/>
    </source>
</evidence>
<feature type="transmembrane region" description="Helical" evidence="10">
    <location>
        <begin position="185"/>
        <end position="203"/>
    </location>
</feature>